<protein>
    <submittedName>
        <fullName evidence="2">Acetyltransferase (GNAT) family protein</fullName>
    </submittedName>
</protein>
<dbReference type="SUPFAM" id="SSF55729">
    <property type="entry name" value="Acyl-CoA N-acyltransferases (Nat)"/>
    <property type="match status" value="1"/>
</dbReference>
<name>A0A4R7TF31_9ACTN</name>
<dbReference type="PROSITE" id="PS51186">
    <property type="entry name" value="GNAT"/>
    <property type="match status" value="1"/>
</dbReference>
<evidence type="ECO:0000259" key="1">
    <source>
        <dbReference type="PROSITE" id="PS51186"/>
    </source>
</evidence>
<organism evidence="2 3">
    <name type="scientific">Kribbella voronezhensis</name>
    <dbReference type="NCBI Taxonomy" id="2512212"/>
    <lineage>
        <taxon>Bacteria</taxon>
        <taxon>Bacillati</taxon>
        <taxon>Actinomycetota</taxon>
        <taxon>Actinomycetes</taxon>
        <taxon>Propionibacteriales</taxon>
        <taxon>Kribbellaceae</taxon>
        <taxon>Kribbella</taxon>
    </lineage>
</organism>
<proteinExistence type="predicted"/>
<keyword evidence="3" id="KW-1185">Reference proteome</keyword>
<dbReference type="Pfam" id="PF00583">
    <property type="entry name" value="Acetyltransf_1"/>
    <property type="match status" value="1"/>
</dbReference>
<sequence>MEIRVRFAVDDRELSRLHALAFGSAVEVQPWAARLERHALTWVGAFDNDLLIGFVQVCWDGGAHAFVLDTAVHPEYGRQGIGKRLVWAAAAEARAAGCEWLHVDFEPHLADFYLKACGFSHTDAGLLKLR</sequence>
<evidence type="ECO:0000313" key="3">
    <source>
        <dbReference type="Proteomes" id="UP000295151"/>
    </source>
</evidence>
<reference evidence="2 3" key="1">
    <citation type="submission" date="2019-03" db="EMBL/GenBank/DDBJ databases">
        <title>Genomic Encyclopedia of Type Strains, Phase III (KMG-III): the genomes of soil and plant-associated and newly described type strains.</title>
        <authorList>
            <person name="Whitman W."/>
        </authorList>
    </citation>
    <scope>NUCLEOTIDE SEQUENCE [LARGE SCALE GENOMIC DNA]</scope>
    <source>
        <strain evidence="2 3">VKM Ac-2575</strain>
    </source>
</reference>
<evidence type="ECO:0000313" key="2">
    <source>
        <dbReference type="EMBL" id="TDU90028.1"/>
    </source>
</evidence>
<feature type="domain" description="N-acetyltransferase" evidence="1">
    <location>
        <begin position="1"/>
        <end position="130"/>
    </location>
</feature>
<dbReference type="InterPro" id="IPR000182">
    <property type="entry name" value="GNAT_dom"/>
</dbReference>
<dbReference type="GO" id="GO:0016747">
    <property type="term" value="F:acyltransferase activity, transferring groups other than amino-acyl groups"/>
    <property type="evidence" value="ECO:0007669"/>
    <property type="project" value="InterPro"/>
</dbReference>
<keyword evidence="2" id="KW-0808">Transferase</keyword>
<comment type="caution">
    <text evidence="2">The sequence shown here is derived from an EMBL/GenBank/DDBJ whole genome shotgun (WGS) entry which is preliminary data.</text>
</comment>
<dbReference type="Gene3D" id="3.40.630.30">
    <property type="match status" value="1"/>
</dbReference>
<dbReference type="RefSeq" id="WP_133980002.1">
    <property type="nucleotide sequence ID" value="NZ_SOCE01000001.1"/>
</dbReference>
<accession>A0A4R7TF31</accession>
<dbReference type="CDD" id="cd04301">
    <property type="entry name" value="NAT_SF"/>
    <property type="match status" value="1"/>
</dbReference>
<dbReference type="InterPro" id="IPR016181">
    <property type="entry name" value="Acyl_CoA_acyltransferase"/>
</dbReference>
<dbReference type="OrthoDB" id="4549080at2"/>
<gene>
    <name evidence="2" type="ORF">EV138_3610</name>
</gene>
<dbReference type="AlphaFoldDB" id="A0A4R7TF31"/>
<dbReference type="EMBL" id="SOCE01000001">
    <property type="protein sequence ID" value="TDU90028.1"/>
    <property type="molecule type" value="Genomic_DNA"/>
</dbReference>
<dbReference type="Proteomes" id="UP000295151">
    <property type="component" value="Unassembled WGS sequence"/>
</dbReference>